<evidence type="ECO:0000256" key="6">
    <source>
        <dbReference type="ARBA" id="ARBA00023134"/>
    </source>
</evidence>
<accession>A0A1S9ZNB7</accession>
<dbReference type="PANTHER" id="PTHR19136:SF81">
    <property type="entry name" value="MOLYBDENUM COFACTOR GUANYLYLTRANSFERASE"/>
    <property type="match status" value="1"/>
</dbReference>
<evidence type="ECO:0000256" key="4">
    <source>
        <dbReference type="ARBA" id="ARBA00022741"/>
    </source>
</evidence>
<gene>
    <name evidence="9" type="ORF">B0180_02240</name>
</gene>
<feature type="domain" description="MobA-like NTP transferase" evidence="8">
    <location>
        <begin position="6"/>
        <end position="159"/>
    </location>
</feature>
<keyword evidence="4" id="KW-0547">Nucleotide-binding</keyword>
<organism evidence="9 10">
    <name type="scientific">Moraxella canis</name>
    <dbReference type="NCBI Taxonomy" id="90239"/>
    <lineage>
        <taxon>Bacteria</taxon>
        <taxon>Pseudomonadati</taxon>
        <taxon>Pseudomonadota</taxon>
        <taxon>Gammaproteobacteria</taxon>
        <taxon>Moraxellales</taxon>
        <taxon>Moraxellaceae</taxon>
        <taxon>Moraxella</taxon>
    </lineage>
</organism>
<dbReference type="GO" id="GO:0005525">
    <property type="term" value="F:GTP binding"/>
    <property type="evidence" value="ECO:0007669"/>
    <property type="project" value="UniProtKB-KW"/>
</dbReference>
<dbReference type="Proteomes" id="UP000190322">
    <property type="component" value="Unassembled WGS sequence"/>
</dbReference>
<dbReference type="SUPFAM" id="SSF53448">
    <property type="entry name" value="Nucleotide-diphospho-sugar transferases"/>
    <property type="match status" value="1"/>
</dbReference>
<dbReference type="GO" id="GO:0046872">
    <property type="term" value="F:metal ion binding"/>
    <property type="evidence" value="ECO:0007669"/>
    <property type="project" value="UniProtKB-KW"/>
</dbReference>
<comment type="caution">
    <text evidence="9">The sequence shown here is derived from an EMBL/GenBank/DDBJ whole genome shotgun (WGS) entry which is preliminary data.</text>
</comment>
<evidence type="ECO:0000256" key="1">
    <source>
        <dbReference type="ARBA" id="ARBA00022490"/>
    </source>
</evidence>
<sequence>MNLCAVLILAGGESTRMGQPKAQLALPNKSTVLDFHIACAKKLNLPIFLADNGKNCVHNPLITPLKDYLPCNDSGKGAGPLSGIAAGLQAVESEGYVLTVSCDHLLAIDKIADILKFTSAQVGYLYAKKDCPLLGVYHTSILPILLDFLAQGGRSVMQFLDLVDRQTFDLNDDLHSLTNFNTPSEFALALENFYD</sequence>
<keyword evidence="1" id="KW-0963">Cytoplasm</keyword>
<evidence type="ECO:0000259" key="8">
    <source>
        <dbReference type="Pfam" id="PF12804"/>
    </source>
</evidence>
<dbReference type="PANTHER" id="PTHR19136">
    <property type="entry name" value="MOLYBDENUM COFACTOR GUANYLYLTRANSFERASE"/>
    <property type="match status" value="1"/>
</dbReference>
<evidence type="ECO:0000256" key="3">
    <source>
        <dbReference type="ARBA" id="ARBA00022723"/>
    </source>
</evidence>
<evidence type="ECO:0000256" key="2">
    <source>
        <dbReference type="ARBA" id="ARBA00022679"/>
    </source>
</evidence>
<evidence type="ECO:0000256" key="7">
    <source>
        <dbReference type="ARBA" id="ARBA00023150"/>
    </source>
</evidence>
<dbReference type="CDD" id="cd02503">
    <property type="entry name" value="MobA"/>
    <property type="match status" value="1"/>
</dbReference>
<evidence type="ECO:0000313" key="9">
    <source>
        <dbReference type="EMBL" id="OOR84767.1"/>
    </source>
</evidence>
<evidence type="ECO:0000313" key="10">
    <source>
        <dbReference type="Proteomes" id="UP000190322"/>
    </source>
</evidence>
<keyword evidence="3" id="KW-0479">Metal-binding</keyword>
<dbReference type="Pfam" id="PF12804">
    <property type="entry name" value="NTP_transf_3"/>
    <property type="match status" value="1"/>
</dbReference>
<keyword evidence="2 9" id="KW-0808">Transferase</keyword>
<dbReference type="EMBL" id="MUXT01000003">
    <property type="protein sequence ID" value="OOR84767.1"/>
    <property type="molecule type" value="Genomic_DNA"/>
</dbReference>
<dbReference type="InterPro" id="IPR013482">
    <property type="entry name" value="Molybde_CF_guanTrfase"/>
</dbReference>
<keyword evidence="9" id="KW-0548">Nucleotidyltransferase</keyword>
<evidence type="ECO:0000256" key="5">
    <source>
        <dbReference type="ARBA" id="ARBA00022842"/>
    </source>
</evidence>
<dbReference type="Gene3D" id="3.90.550.10">
    <property type="entry name" value="Spore Coat Polysaccharide Biosynthesis Protein SpsA, Chain A"/>
    <property type="match status" value="1"/>
</dbReference>
<dbReference type="RefSeq" id="WP_078255493.1">
    <property type="nucleotide sequence ID" value="NZ_MUXT01000003.1"/>
</dbReference>
<dbReference type="InterPro" id="IPR029044">
    <property type="entry name" value="Nucleotide-diphossugar_trans"/>
</dbReference>
<dbReference type="InterPro" id="IPR025877">
    <property type="entry name" value="MobA-like_NTP_Trfase"/>
</dbReference>
<protein>
    <submittedName>
        <fullName evidence="9">Molybdenum cofactor guanylyltransferase</fullName>
    </submittedName>
</protein>
<proteinExistence type="predicted"/>
<keyword evidence="5" id="KW-0460">Magnesium</keyword>
<keyword evidence="6" id="KW-0342">GTP-binding</keyword>
<dbReference type="AlphaFoldDB" id="A0A1S9ZNB7"/>
<dbReference type="GO" id="GO:0016779">
    <property type="term" value="F:nucleotidyltransferase activity"/>
    <property type="evidence" value="ECO:0007669"/>
    <property type="project" value="UniProtKB-KW"/>
</dbReference>
<keyword evidence="7" id="KW-0501">Molybdenum cofactor biosynthesis</keyword>
<name>A0A1S9ZNB7_9GAMM</name>
<dbReference type="GO" id="GO:0006777">
    <property type="term" value="P:Mo-molybdopterin cofactor biosynthetic process"/>
    <property type="evidence" value="ECO:0007669"/>
    <property type="project" value="UniProtKB-KW"/>
</dbReference>
<reference evidence="9 10" key="1">
    <citation type="submission" date="2017-02" db="EMBL/GenBank/DDBJ databases">
        <title>Draft genome sequence of Moraxella canis CCUG 8415A type strain.</title>
        <authorList>
            <person name="Engstrom-Jakobsson H."/>
            <person name="Salva-Serra F."/>
            <person name="Thorell K."/>
            <person name="Gonzales-Siles L."/>
            <person name="Karlsson R."/>
            <person name="Boulund F."/>
            <person name="Engstrand L."/>
            <person name="Moore E."/>
        </authorList>
    </citation>
    <scope>NUCLEOTIDE SEQUENCE [LARGE SCALE GENOMIC DNA]</scope>
    <source>
        <strain evidence="9 10">CCUG 8415A</strain>
    </source>
</reference>